<dbReference type="Proteomes" id="UP001328107">
    <property type="component" value="Unassembled WGS sequence"/>
</dbReference>
<keyword evidence="2" id="KW-1185">Reference proteome</keyword>
<reference evidence="2" key="1">
    <citation type="submission" date="2022-10" db="EMBL/GenBank/DDBJ databases">
        <title>Genome assembly of Pristionchus species.</title>
        <authorList>
            <person name="Yoshida K."/>
            <person name="Sommer R.J."/>
        </authorList>
    </citation>
    <scope>NUCLEOTIDE SEQUENCE [LARGE SCALE GENOMIC DNA]</scope>
    <source>
        <strain evidence="2">RS5460</strain>
    </source>
</reference>
<gene>
    <name evidence="1" type="ORF">PMAYCL1PPCAC_10511</name>
</gene>
<comment type="caution">
    <text evidence="1">The sequence shown here is derived from an EMBL/GenBank/DDBJ whole genome shotgun (WGS) entry which is preliminary data.</text>
</comment>
<protein>
    <submittedName>
        <fullName evidence="1">Uncharacterized protein</fullName>
    </submittedName>
</protein>
<sequence>MVDIAFGDRKISMSARETDIARFRIGPWLAHGLEDRRVVSQRRKKLKMEIQTTHHISIHAYNCEEDVTLLKDMEFLRYGGSRGIRAITPEP</sequence>
<accession>A0AAN4ZJR0</accession>
<feature type="non-terminal residue" evidence="1">
    <location>
        <position position="91"/>
    </location>
</feature>
<evidence type="ECO:0000313" key="1">
    <source>
        <dbReference type="EMBL" id="GMR40316.1"/>
    </source>
</evidence>
<dbReference type="EMBL" id="BTRK01000003">
    <property type="protein sequence ID" value="GMR40316.1"/>
    <property type="molecule type" value="Genomic_DNA"/>
</dbReference>
<name>A0AAN4ZJR0_9BILA</name>
<proteinExistence type="predicted"/>
<dbReference type="AlphaFoldDB" id="A0AAN4ZJR0"/>
<organism evidence="1 2">
    <name type="scientific">Pristionchus mayeri</name>
    <dbReference type="NCBI Taxonomy" id="1317129"/>
    <lineage>
        <taxon>Eukaryota</taxon>
        <taxon>Metazoa</taxon>
        <taxon>Ecdysozoa</taxon>
        <taxon>Nematoda</taxon>
        <taxon>Chromadorea</taxon>
        <taxon>Rhabditida</taxon>
        <taxon>Rhabditina</taxon>
        <taxon>Diplogasteromorpha</taxon>
        <taxon>Diplogasteroidea</taxon>
        <taxon>Neodiplogasteridae</taxon>
        <taxon>Pristionchus</taxon>
    </lineage>
</organism>
<evidence type="ECO:0000313" key="2">
    <source>
        <dbReference type="Proteomes" id="UP001328107"/>
    </source>
</evidence>